<sequence length="191" mass="22199">MSENVYAPPLAPLDTFVEQPYEFYVVSPAKLLTLAILTFGFYFYYWSYKNWSLYKQSTQADIWPWARGLLCIFFIHQLYRRANEKIRGSGRTYEWDYEQWATVFVVLTVGANLLDAVAKRVDGFEFLMGWLLLAIPLRAYVVSRGQPMINFAANDPQALSNSRFTAWNYLAMVPGVLLWALAMLGVWTIYR</sequence>
<keyword evidence="1" id="KW-1133">Transmembrane helix</keyword>
<keyword evidence="1" id="KW-0472">Membrane</keyword>
<organism evidence="2 3">
    <name type="scientific">Pseudomonas kilonensis</name>
    <dbReference type="NCBI Taxonomy" id="132476"/>
    <lineage>
        <taxon>Bacteria</taxon>
        <taxon>Pseudomonadati</taxon>
        <taxon>Pseudomonadota</taxon>
        <taxon>Gammaproteobacteria</taxon>
        <taxon>Pseudomonadales</taxon>
        <taxon>Pseudomonadaceae</taxon>
        <taxon>Pseudomonas</taxon>
    </lineage>
</organism>
<accession>A0A0F4XFU0</accession>
<protein>
    <recommendedName>
        <fullName evidence="4">MFS transporter permease</fullName>
    </recommendedName>
</protein>
<dbReference type="Proteomes" id="UP000033662">
    <property type="component" value="Unassembled WGS sequence"/>
</dbReference>
<reference evidence="2 3" key="1">
    <citation type="submission" date="2015-03" db="EMBL/GenBank/DDBJ databases">
        <title>Pseudomonas fluorescens 1855-344 Genome sequencing and assembly.</title>
        <authorList>
            <person name="Eng W.W.H."/>
            <person name="Gan H.M."/>
            <person name="Savka M.A."/>
        </authorList>
    </citation>
    <scope>NUCLEOTIDE SEQUENCE [LARGE SCALE GENOMIC DNA]</scope>
    <source>
        <strain evidence="2 3">1855-344</strain>
    </source>
</reference>
<name>A0A0F4XFU0_9PSED</name>
<evidence type="ECO:0008006" key="4">
    <source>
        <dbReference type="Google" id="ProtNLM"/>
    </source>
</evidence>
<evidence type="ECO:0000313" key="3">
    <source>
        <dbReference type="Proteomes" id="UP000033662"/>
    </source>
</evidence>
<keyword evidence="1" id="KW-0812">Transmembrane</keyword>
<evidence type="ECO:0000256" key="1">
    <source>
        <dbReference type="SAM" id="Phobius"/>
    </source>
</evidence>
<feature type="transmembrane region" description="Helical" evidence="1">
    <location>
        <begin position="169"/>
        <end position="190"/>
    </location>
</feature>
<dbReference type="PATRIC" id="fig|132476.4.peg.4564"/>
<comment type="caution">
    <text evidence="2">The sequence shown here is derived from an EMBL/GenBank/DDBJ whole genome shotgun (WGS) entry which is preliminary data.</text>
</comment>
<feature type="transmembrane region" description="Helical" evidence="1">
    <location>
        <begin position="31"/>
        <end position="48"/>
    </location>
</feature>
<gene>
    <name evidence="2" type="ORF">VP02_27330</name>
</gene>
<dbReference type="OrthoDB" id="8750132at2"/>
<proteinExistence type="predicted"/>
<evidence type="ECO:0000313" key="2">
    <source>
        <dbReference type="EMBL" id="KKA04616.1"/>
    </source>
</evidence>
<dbReference type="AlphaFoldDB" id="A0A0F4XFU0"/>
<dbReference type="EMBL" id="JZXC01000038">
    <property type="protein sequence ID" value="KKA04616.1"/>
    <property type="molecule type" value="Genomic_DNA"/>
</dbReference>